<gene>
    <name evidence="4" type="ORF">FE784_25665</name>
</gene>
<reference evidence="4 5" key="1">
    <citation type="submission" date="2019-05" db="EMBL/GenBank/DDBJ databases">
        <title>We sequenced the genome of Paenibacillus hemerocallicola KCTC 33185 for further insight into its adaptation and study the phylogeny of Paenibacillus.</title>
        <authorList>
            <person name="Narsing Rao M.P."/>
        </authorList>
    </citation>
    <scope>NUCLEOTIDE SEQUENCE [LARGE SCALE GENOMIC DNA]</scope>
    <source>
        <strain evidence="4 5">KCTC 33185</strain>
    </source>
</reference>
<protein>
    <submittedName>
        <fullName evidence="4">ABC transporter</fullName>
    </submittedName>
</protein>
<sequence length="463" mass="51918">MNKWIRGTNATIISIAVIGIFIIVTLFLNSMKGIQWDLSVNKKYSLSEQTISVLKKLDKDIKVTLFTGGGSTDESIMYRDIRDLLNEYKKRTNKVTFEEIDPNRDPAKAQQYQIDQAGTIIFEMGEKQKKVYSYELFMSGQAQGSYNFMGESKFTQSIMGLITDVKHPIYFLTGHNELPAAQISMFRSSLEGENYEIKDLNLYKEGKIPDDAQAVFILGPQNDLDPKETALLKEYVQGKGKLFISTGYSKDLQSMKNLDELLTAVNVKNAKGVVIETGRTLYNNPLTIVPNIQFHAITNDLADSDRVVVLPVAVALSTESGNPDWKANSLLKSSDKAYGETDMTQLTSNASKQDDTDLKGPLDMAYAVMDKDNKPKAVVIGNSQFLQDQIITEQGNRDFALNSVNWMQEQTDQLTIRPREEAALQQAFIMPNKAKMILYGTVVLFPLAILALGGAIWWRRRKG</sequence>
<dbReference type="Gene3D" id="3.40.30.10">
    <property type="entry name" value="Glutaredoxin"/>
    <property type="match status" value="1"/>
</dbReference>
<proteinExistence type="predicted"/>
<organism evidence="4 5">
    <name type="scientific">Paenibacillus hemerocallicola</name>
    <dbReference type="NCBI Taxonomy" id="1172614"/>
    <lineage>
        <taxon>Bacteria</taxon>
        <taxon>Bacillati</taxon>
        <taxon>Bacillota</taxon>
        <taxon>Bacilli</taxon>
        <taxon>Bacillales</taxon>
        <taxon>Paenibacillaceae</taxon>
        <taxon>Paenibacillus</taxon>
    </lineage>
</organism>
<evidence type="ECO:0000313" key="5">
    <source>
        <dbReference type="Proteomes" id="UP000307943"/>
    </source>
</evidence>
<dbReference type="Pfam" id="PF23357">
    <property type="entry name" value="DUF7088"/>
    <property type="match status" value="1"/>
</dbReference>
<dbReference type="InterPro" id="IPR055396">
    <property type="entry name" value="DUF7088"/>
</dbReference>
<feature type="domain" description="DUF7088" evidence="3">
    <location>
        <begin position="41"/>
        <end position="134"/>
    </location>
</feature>
<name>A0A5C4T321_9BACL</name>
<dbReference type="InterPro" id="IPR019196">
    <property type="entry name" value="ABC_transp_unknown"/>
</dbReference>
<comment type="caution">
    <text evidence="4">The sequence shown here is derived from an EMBL/GenBank/DDBJ whole genome shotgun (WGS) entry which is preliminary data.</text>
</comment>
<keyword evidence="1" id="KW-1133">Transmembrane helix</keyword>
<keyword evidence="1" id="KW-0812">Transmembrane</keyword>
<dbReference type="RefSeq" id="WP_139605118.1">
    <property type="nucleotide sequence ID" value="NZ_VDCQ01000043.1"/>
</dbReference>
<evidence type="ECO:0000313" key="4">
    <source>
        <dbReference type="EMBL" id="TNJ63433.1"/>
    </source>
</evidence>
<evidence type="ECO:0000259" key="3">
    <source>
        <dbReference type="Pfam" id="PF23357"/>
    </source>
</evidence>
<feature type="domain" description="ABC-type uncharacterised transport system" evidence="2">
    <location>
        <begin position="168"/>
        <end position="402"/>
    </location>
</feature>
<evidence type="ECO:0000256" key="1">
    <source>
        <dbReference type="SAM" id="Phobius"/>
    </source>
</evidence>
<dbReference type="Pfam" id="PF09822">
    <property type="entry name" value="ABC_transp_aux"/>
    <property type="match status" value="1"/>
</dbReference>
<dbReference type="AlphaFoldDB" id="A0A5C4T321"/>
<evidence type="ECO:0000259" key="2">
    <source>
        <dbReference type="Pfam" id="PF09822"/>
    </source>
</evidence>
<dbReference type="Proteomes" id="UP000307943">
    <property type="component" value="Unassembled WGS sequence"/>
</dbReference>
<dbReference type="EMBL" id="VDCQ01000043">
    <property type="protein sequence ID" value="TNJ63433.1"/>
    <property type="molecule type" value="Genomic_DNA"/>
</dbReference>
<feature type="transmembrane region" description="Helical" evidence="1">
    <location>
        <begin position="12"/>
        <end position="31"/>
    </location>
</feature>
<dbReference type="OrthoDB" id="9766228at2"/>
<feature type="transmembrane region" description="Helical" evidence="1">
    <location>
        <begin position="436"/>
        <end position="458"/>
    </location>
</feature>
<keyword evidence="1" id="KW-0472">Membrane</keyword>
<keyword evidence="5" id="KW-1185">Reference proteome</keyword>
<accession>A0A5C4T321</accession>